<evidence type="ECO:0000256" key="3">
    <source>
        <dbReference type="ARBA" id="ARBA00011928"/>
    </source>
</evidence>
<keyword evidence="5" id="KW-0732">Signal</keyword>
<dbReference type="Pfam" id="PF09265">
    <property type="entry name" value="Cytokin-bind"/>
    <property type="match status" value="1"/>
</dbReference>
<protein>
    <recommendedName>
        <fullName evidence="3">cytokinin dehydrogenase</fullName>
        <ecNumber evidence="3">1.5.99.12</ecNumber>
    </recommendedName>
</protein>
<evidence type="ECO:0000256" key="6">
    <source>
        <dbReference type="ARBA" id="ARBA00022827"/>
    </source>
</evidence>
<dbReference type="PROSITE" id="PS00862">
    <property type="entry name" value="OX2_COVAL_FAD"/>
    <property type="match status" value="1"/>
</dbReference>
<dbReference type="Proteomes" id="UP001163823">
    <property type="component" value="Chromosome 8"/>
</dbReference>
<evidence type="ECO:0000256" key="2">
    <source>
        <dbReference type="ARBA" id="ARBA00005466"/>
    </source>
</evidence>
<sequence length="535" mass="59837">MATIPKLKIILTIAMCHFLVASVGLTMVPTEQLLRVGVDGQLSIDLSDVEAASFDFGRLSKAEPLAVLHPSSAEDVAMMVKAANGNCFCVSARGHGHSINGQAQTDNGVVIEMSGSRSKTAVTGPRVFEEEMYVDVWGGELWIEVLRATLKQGLAPKSWTDYLYLSVGGTLSNAGISGQTFNHGPQISNVYQLDVVTGKGELLTCSEEHNSELFHGVLGGLGQFGIITRARIALEPAPQRVRWIRVLYSNFLTFTKDQEFLISLHGNPASQKFDYVEGFVIVDEGLINNWRSSFFSPSNPVKITSVNSDGGVLYCLEITKNYHDLNANDIDQEIEALLEKLNFIPTSVFTTDLAYVDFLDRVHKAELKLRSKGLWDVPHPWLNLFIPKSKIEEFDKGVFKGILGNKNTSGPILIYPMNKNKWDQRSSVVTPDEGVFYLVAFLRSALDTQGKTQTLEYLSNQNRQILRFCDDGGIKAKQYLPHYTTQDEWVDHFGDKWDQFYQRKMEFDPRRILATGQRIFKPCSPNDDHVNVAAW</sequence>
<evidence type="ECO:0000313" key="13">
    <source>
        <dbReference type="Proteomes" id="UP001163823"/>
    </source>
</evidence>
<dbReference type="EMBL" id="JARAOO010000008">
    <property type="protein sequence ID" value="KAJ7957803.1"/>
    <property type="molecule type" value="Genomic_DNA"/>
</dbReference>
<dbReference type="GO" id="GO:0019139">
    <property type="term" value="F:cytokinin dehydrogenase activity"/>
    <property type="evidence" value="ECO:0007669"/>
    <property type="project" value="UniProtKB-EC"/>
</dbReference>
<comment type="similarity">
    <text evidence="2">Belongs to the oxygen-dependent FAD-linked oxidoreductase family.</text>
</comment>
<reference evidence="12" key="1">
    <citation type="journal article" date="2023" name="Science">
        <title>Elucidation of the pathway for biosynthesis of saponin adjuvants from the soapbark tree.</title>
        <authorList>
            <person name="Reed J."/>
            <person name="Orme A."/>
            <person name="El-Demerdash A."/>
            <person name="Owen C."/>
            <person name="Martin L.B.B."/>
            <person name="Misra R.C."/>
            <person name="Kikuchi S."/>
            <person name="Rejzek M."/>
            <person name="Martin A.C."/>
            <person name="Harkess A."/>
            <person name="Leebens-Mack J."/>
            <person name="Louveau T."/>
            <person name="Stephenson M.J."/>
            <person name="Osbourn A."/>
        </authorList>
    </citation>
    <scope>NUCLEOTIDE SEQUENCE</scope>
    <source>
        <strain evidence="12">S10</strain>
    </source>
</reference>
<dbReference type="InterPro" id="IPR016170">
    <property type="entry name" value="Cytok_DH_C_sf"/>
</dbReference>
<evidence type="ECO:0000256" key="5">
    <source>
        <dbReference type="ARBA" id="ARBA00022729"/>
    </source>
</evidence>
<dbReference type="EC" id="1.5.99.12" evidence="3"/>
<keyword evidence="4" id="KW-0285">Flavoprotein</keyword>
<dbReference type="InterPro" id="IPR050432">
    <property type="entry name" value="FAD-linked_Oxidoreductases_BP"/>
</dbReference>
<gene>
    <name evidence="12" type="ORF">O6P43_018623</name>
</gene>
<dbReference type="FunFam" id="3.40.462.10:FF:000001">
    <property type="entry name" value="Cytokinin dehydrogenase 2"/>
    <property type="match status" value="1"/>
</dbReference>
<comment type="caution">
    <text evidence="12">The sequence shown here is derived from an EMBL/GenBank/DDBJ whole genome shotgun (WGS) entry which is preliminary data.</text>
</comment>
<dbReference type="InterPro" id="IPR016166">
    <property type="entry name" value="FAD-bd_PCMH"/>
</dbReference>
<dbReference type="InterPro" id="IPR016169">
    <property type="entry name" value="FAD-bd_PCMH_sub2"/>
</dbReference>
<dbReference type="InterPro" id="IPR016164">
    <property type="entry name" value="FAD-linked_Oxase-like_C"/>
</dbReference>
<dbReference type="Pfam" id="PF01565">
    <property type="entry name" value="FAD_binding_4"/>
    <property type="match status" value="1"/>
</dbReference>
<proteinExistence type="inferred from homology"/>
<accession>A0AAD7LH48</accession>
<evidence type="ECO:0000256" key="1">
    <source>
        <dbReference type="ARBA" id="ARBA00001974"/>
    </source>
</evidence>
<dbReference type="Gene3D" id="3.40.462.10">
    <property type="entry name" value="FAD-linked oxidases, C-terminal domain"/>
    <property type="match status" value="1"/>
</dbReference>
<dbReference type="Gene3D" id="3.30.43.10">
    <property type="entry name" value="Uridine Diphospho-n-acetylenolpyruvylglucosamine Reductase, domain 2"/>
    <property type="match status" value="1"/>
</dbReference>
<dbReference type="InterPro" id="IPR016167">
    <property type="entry name" value="FAD-bd_PCMH_sub1"/>
</dbReference>
<dbReference type="SUPFAM" id="SSF55103">
    <property type="entry name" value="FAD-linked oxidases, C-terminal domain"/>
    <property type="match status" value="1"/>
</dbReference>
<dbReference type="GO" id="GO:0071949">
    <property type="term" value="F:FAD binding"/>
    <property type="evidence" value="ECO:0007669"/>
    <property type="project" value="InterPro"/>
</dbReference>
<name>A0AAD7LH48_QUISA</name>
<dbReference type="Gene3D" id="3.30.465.10">
    <property type="match status" value="1"/>
</dbReference>
<evidence type="ECO:0000256" key="7">
    <source>
        <dbReference type="ARBA" id="ARBA00023002"/>
    </source>
</evidence>
<dbReference type="KEGG" id="qsa:O6P43_018623"/>
<dbReference type="InterPro" id="IPR015345">
    <property type="entry name" value="Cytokinin_DH_FAD/cytokin-bd"/>
</dbReference>
<keyword evidence="7" id="KW-0560">Oxidoreductase</keyword>
<dbReference type="SUPFAM" id="SSF56176">
    <property type="entry name" value="FAD-binding/transporter-associated domain-like"/>
    <property type="match status" value="1"/>
</dbReference>
<keyword evidence="10" id="KW-0472">Membrane</keyword>
<comment type="cofactor">
    <cofactor evidence="1">
        <name>FAD</name>
        <dbReference type="ChEBI" id="CHEBI:57692"/>
    </cofactor>
</comment>
<keyword evidence="13" id="KW-1185">Reference proteome</keyword>
<dbReference type="InterPro" id="IPR006094">
    <property type="entry name" value="Oxid_FAD_bind_N"/>
</dbReference>
<evidence type="ECO:0000256" key="4">
    <source>
        <dbReference type="ARBA" id="ARBA00022630"/>
    </source>
</evidence>
<dbReference type="PANTHER" id="PTHR13878">
    <property type="entry name" value="GULONOLACTONE OXIDASE"/>
    <property type="match status" value="1"/>
</dbReference>
<keyword evidence="8" id="KW-0325">Glycoprotein</keyword>
<evidence type="ECO:0000256" key="10">
    <source>
        <dbReference type="SAM" id="Phobius"/>
    </source>
</evidence>
<keyword evidence="10" id="KW-1133">Transmembrane helix</keyword>
<evidence type="ECO:0000313" key="12">
    <source>
        <dbReference type="EMBL" id="KAJ7957803.1"/>
    </source>
</evidence>
<evidence type="ECO:0000259" key="11">
    <source>
        <dbReference type="PROSITE" id="PS51387"/>
    </source>
</evidence>
<feature type="domain" description="FAD-binding PCMH-type" evidence="11">
    <location>
        <begin position="60"/>
        <end position="237"/>
    </location>
</feature>
<keyword evidence="10" id="KW-0812">Transmembrane</keyword>
<dbReference type="PANTHER" id="PTHR13878:SF102">
    <property type="entry name" value="CYTOKININ DEHYDROGENASE 5"/>
    <property type="match status" value="1"/>
</dbReference>
<dbReference type="FunFam" id="3.30.465.10:FF:000021">
    <property type="entry name" value="Cytokinin dehydrogenase 1"/>
    <property type="match status" value="1"/>
</dbReference>
<dbReference type="InterPro" id="IPR006093">
    <property type="entry name" value="Oxy_OxRdtase_FAD_BS"/>
</dbReference>
<dbReference type="AlphaFoldDB" id="A0AAD7LH48"/>
<comment type="catalytic activity">
    <reaction evidence="9">
        <text>N(6)-dimethylallyladenine + A + H2O = 3-methyl-2-butenal + adenine + AH2</text>
        <dbReference type="Rhea" id="RHEA:13625"/>
        <dbReference type="ChEBI" id="CHEBI:13193"/>
        <dbReference type="ChEBI" id="CHEBI:15377"/>
        <dbReference type="ChEBI" id="CHEBI:15825"/>
        <dbReference type="ChEBI" id="CHEBI:16708"/>
        <dbReference type="ChEBI" id="CHEBI:17499"/>
        <dbReference type="ChEBI" id="CHEBI:17660"/>
        <dbReference type="EC" id="1.5.99.12"/>
    </reaction>
</comment>
<dbReference type="PROSITE" id="PS51387">
    <property type="entry name" value="FAD_PCMH"/>
    <property type="match status" value="1"/>
</dbReference>
<dbReference type="GO" id="GO:0009690">
    <property type="term" value="P:cytokinin metabolic process"/>
    <property type="evidence" value="ECO:0007669"/>
    <property type="project" value="InterPro"/>
</dbReference>
<feature type="transmembrane region" description="Helical" evidence="10">
    <location>
        <begin position="7"/>
        <end position="28"/>
    </location>
</feature>
<dbReference type="InterPro" id="IPR036318">
    <property type="entry name" value="FAD-bd_PCMH-like_sf"/>
</dbReference>
<evidence type="ECO:0000256" key="9">
    <source>
        <dbReference type="ARBA" id="ARBA00048224"/>
    </source>
</evidence>
<organism evidence="12 13">
    <name type="scientific">Quillaja saponaria</name>
    <name type="common">Soap bark tree</name>
    <dbReference type="NCBI Taxonomy" id="32244"/>
    <lineage>
        <taxon>Eukaryota</taxon>
        <taxon>Viridiplantae</taxon>
        <taxon>Streptophyta</taxon>
        <taxon>Embryophyta</taxon>
        <taxon>Tracheophyta</taxon>
        <taxon>Spermatophyta</taxon>
        <taxon>Magnoliopsida</taxon>
        <taxon>eudicotyledons</taxon>
        <taxon>Gunneridae</taxon>
        <taxon>Pentapetalae</taxon>
        <taxon>rosids</taxon>
        <taxon>fabids</taxon>
        <taxon>Fabales</taxon>
        <taxon>Quillajaceae</taxon>
        <taxon>Quillaja</taxon>
    </lineage>
</organism>
<evidence type="ECO:0000256" key="8">
    <source>
        <dbReference type="ARBA" id="ARBA00023180"/>
    </source>
</evidence>
<keyword evidence="6" id="KW-0274">FAD</keyword>